<dbReference type="Pfam" id="PF13565">
    <property type="entry name" value="HTH_32"/>
    <property type="match status" value="1"/>
</dbReference>
<dbReference type="GO" id="GO:0015074">
    <property type="term" value="P:DNA integration"/>
    <property type="evidence" value="ECO:0007669"/>
    <property type="project" value="InterPro"/>
</dbReference>
<feature type="domain" description="Integrase catalytic" evidence="2">
    <location>
        <begin position="134"/>
        <end position="303"/>
    </location>
</feature>
<organism evidence="3 4">
    <name type="scientific">Massilia litorea</name>
    <dbReference type="NCBI Taxonomy" id="2769491"/>
    <lineage>
        <taxon>Bacteria</taxon>
        <taxon>Pseudomonadati</taxon>
        <taxon>Pseudomonadota</taxon>
        <taxon>Betaproteobacteria</taxon>
        <taxon>Burkholderiales</taxon>
        <taxon>Oxalobacteraceae</taxon>
        <taxon>Telluria group</taxon>
        <taxon>Massilia</taxon>
    </lineage>
</organism>
<accession>A0A7L9U184</accession>
<evidence type="ECO:0000313" key="3">
    <source>
        <dbReference type="EMBL" id="QOL47945.1"/>
    </source>
</evidence>
<keyword evidence="4" id="KW-1185">Reference proteome</keyword>
<dbReference type="InterPro" id="IPR047656">
    <property type="entry name" value="IS481-like_transpos"/>
</dbReference>
<dbReference type="InterPro" id="IPR036397">
    <property type="entry name" value="RNaseH_sf"/>
</dbReference>
<dbReference type="PANTHER" id="PTHR35004">
    <property type="entry name" value="TRANSPOSASE RV3428C-RELATED"/>
    <property type="match status" value="1"/>
</dbReference>
<dbReference type="AlphaFoldDB" id="A0A7L9U184"/>
<dbReference type="SUPFAM" id="SSF46689">
    <property type="entry name" value="Homeodomain-like"/>
    <property type="match status" value="1"/>
</dbReference>
<evidence type="ECO:0000259" key="2">
    <source>
        <dbReference type="PROSITE" id="PS50994"/>
    </source>
</evidence>
<proteinExistence type="predicted"/>
<dbReference type="PANTHER" id="PTHR35004:SF6">
    <property type="entry name" value="TRANSPOSASE"/>
    <property type="match status" value="1"/>
</dbReference>
<dbReference type="RefSeq" id="WP_193684999.1">
    <property type="nucleotide sequence ID" value="NZ_CP062941.1"/>
</dbReference>
<dbReference type="Gene3D" id="3.30.420.10">
    <property type="entry name" value="Ribonuclease H-like superfamily/Ribonuclease H"/>
    <property type="match status" value="1"/>
</dbReference>
<dbReference type="SUPFAM" id="SSF53098">
    <property type="entry name" value="Ribonuclease H-like"/>
    <property type="match status" value="1"/>
</dbReference>
<feature type="region of interest" description="Disordered" evidence="1">
    <location>
        <begin position="293"/>
        <end position="313"/>
    </location>
</feature>
<dbReference type="PROSITE" id="PS50994">
    <property type="entry name" value="INTEGRASE"/>
    <property type="match status" value="1"/>
</dbReference>
<name>A0A7L9U184_9BURK</name>
<dbReference type="InterPro" id="IPR001584">
    <property type="entry name" value="Integrase_cat-core"/>
</dbReference>
<dbReference type="KEGG" id="mlir:LPB04_13040"/>
<dbReference type="InterPro" id="IPR009057">
    <property type="entry name" value="Homeodomain-like_sf"/>
</dbReference>
<protein>
    <submittedName>
        <fullName evidence="3">IS481 family transposase</fullName>
    </submittedName>
</protein>
<dbReference type="InterPro" id="IPR012337">
    <property type="entry name" value="RNaseH-like_sf"/>
</dbReference>
<gene>
    <name evidence="3" type="ORF">LPB04_13040</name>
</gene>
<sequence length="378" mass="42934">MPWKESSKMSSRLEFVMLASAPGANIRALCRAFSVSPKSAYLWMDRYRQEGPAGLSDRSRQPLTSPNRSDAQLEAQVLALHDQYPCWGGRKLAALLPDGMAKPHHNTIAAILRRNGRRLVPHADVTERTHTRFEHEAPNLLWQMDFKGHIALTDKRAGRCHPLTVLDDHSRFAICLAACSGEDGTQVRTALTQAFLIYGLPQRITCDNGPPWGTSGHGTLSKLEIWLTRLGIRVSHSRPYHPQTQGKDERFHRTLKRELLDRSGFNTIDSCQSAFNGWRDQYNLIRPHEALGQRPPVTRYTPSARPFPSSLPPIEYDEGDDVRKVRRHGQLHFRGRDYFVGEGLLDELVAVRPTAEEGVYKVFFCERELRMIDLRNPG</sequence>
<evidence type="ECO:0000256" key="1">
    <source>
        <dbReference type="SAM" id="MobiDB-lite"/>
    </source>
</evidence>
<evidence type="ECO:0000313" key="4">
    <source>
        <dbReference type="Proteomes" id="UP000593875"/>
    </source>
</evidence>
<dbReference type="EMBL" id="CP062941">
    <property type="protein sequence ID" value="QOL47945.1"/>
    <property type="molecule type" value="Genomic_DNA"/>
</dbReference>
<reference evidence="3 4" key="1">
    <citation type="submission" date="2020-10" db="EMBL/GenBank/DDBJ databases">
        <title>Genome sequencing of Massilia sp. LPB0304.</title>
        <authorList>
            <person name="Kim J."/>
        </authorList>
    </citation>
    <scope>NUCLEOTIDE SEQUENCE [LARGE SCALE GENOMIC DNA]</scope>
    <source>
        <strain evidence="3 4">LPB0304</strain>
    </source>
</reference>
<dbReference type="Proteomes" id="UP000593875">
    <property type="component" value="Chromosome"/>
</dbReference>
<dbReference type="GO" id="GO:0003676">
    <property type="term" value="F:nucleic acid binding"/>
    <property type="evidence" value="ECO:0007669"/>
    <property type="project" value="InterPro"/>
</dbReference>
<dbReference type="NCBIfam" id="NF033577">
    <property type="entry name" value="transpos_IS481"/>
    <property type="match status" value="1"/>
</dbReference>
<dbReference type="Pfam" id="PF13683">
    <property type="entry name" value="rve_3"/>
    <property type="match status" value="1"/>
</dbReference>